<dbReference type="GO" id="GO:1990904">
    <property type="term" value="C:ribonucleoprotein complex"/>
    <property type="evidence" value="ECO:0007669"/>
    <property type="project" value="UniProtKB-KW"/>
</dbReference>
<geneLocation type="mitochondrion" evidence="5"/>
<dbReference type="GO" id="GO:0003735">
    <property type="term" value="F:structural constituent of ribosome"/>
    <property type="evidence" value="ECO:0007669"/>
    <property type="project" value="InterPro"/>
</dbReference>
<evidence type="ECO:0000256" key="1">
    <source>
        <dbReference type="ARBA" id="ARBA00004229"/>
    </source>
</evidence>
<dbReference type="EMBL" id="MH259702">
    <property type="protein sequence ID" value="QBK37910.1"/>
    <property type="molecule type" value="Genomic_DNA"/>
</dbReference>
<proteinExistence type="inferred from homology"/>
<gene>
    <name evidence="5" type="primary">rps11</name>
</gene>
<organism evidence="5">
    <name type="scientific">Aurantiochytrium acetophilum</name>
    <dbReference type="NCBI Taxonomy" id="2172886"/>
    <lineage>
        <taxon>Eukaryota</taxon>
        <taxon>Sar</taxon>
        <taxon>Stramenopiles</taxon>
        <taxon>Bigyra</taxon>
        <taxon>Labyrinthulomycetes</taxon>
        <taxon>Thraustochytrida</taxon>
        <taxon>Thraustochytriidae</taxon>
        <taxon>Aurantiochytrium</taxon>
    </lineage>
</organism>
<name>A0A481XKJ5_9STRA</name>
<keyword evidence="5" id="KW-0496">Mitochondrion</keyword>
<dbReference type="GO" id="GO:0005840">
    <property type="term" value="C:ribosome"/>
    <property type="evidence" value="ECO:0007669"/>
    <property type="project" value="UniProtKB-KW"/>
</dbReference>
<comment type="subcellular location">
    <subcellularLocation>
        <location evidence="1">Plastid</location>
        <location evidence="1">Chloroplast</location>
    </subcellularLocation>
</comment>
<protein>
    <submittedName>
        <fullName evidence="5">Ribosomal protein S11</fullName>
    </submittedName>
</protein>
<comment type="similarity">
    <text evidence="2">Belongs to the universal ribosomal protein uS11 family.</text>
</comment>
<dbReference type="SUPFAM" id="SSF53137">
    <property type="entry name" value="Translational machinery components"/>
    <property type="match status" value="1"/>
</dbReference>
<dbReference type="Gene3D" id="3.30.420.80">
    <property type="entry name" value="Ribosomal protein S11"/>
    <property type="match status" value="1"/>
</dbReference>
<keyword evidence="4" id="KW-0687">Ribonucleoprotein</keyword>
<evidence type="ECO:0000256" key="4">
    <source>
        <dbReference type="ARBA" id="ARBA00023274"/>
    </source>
</evidence>
<dbReference type="InterPro" id="IPR001971">
    <property type="entry name" value="Ribosomal_uS11"/>
</dbReference>
<evidence type="ECO:0000256" key="3">
    <source>
        <dbReference type="ARBA" id="ARBA00022980"/>
    </source>
</evidence>
<dbReference type="AlphaFoldDB" id="A0A481XKJ5"/>
<dbReference type="GO" id="GO:0006412">
    <property type="term" value="P:translation"/>
    <property type="evidence" value="ECO:0007669"/>
    <property type="project" value="InterPro"/>
</dbReference>
<keyword evidence="3 5" id="KW-0689">Ribosomal protein</keyword>
<dbReference type="InterPro" id="IPR036967">
    <property type="entry name" value="Ribosomal_uS11_sf"/>
</dbReference>
<dbReference type="GO" id="GO:0009507">
    <property type="term" value="C:chloroplast"/>
    <property type="evidence" value="ECO:0007669"/>
    <property type="project" value="UniProtKB-SubCell"/>
</dbReference>
<evidence type="ECO:0000313" key="5">
    <source>
        <dbReference type="EMBL" id="QBK37910.1"/>
    </source>
</evidence>
<accession>A0A481XKJ5</accession>
<dbReference type="Pfam" id="PF00411">
    <property type="entry name" value="Ribosomal_S11"/>
    <property type="match status" value="1"/>
</dbReference>
<sequence>MFSIYINSSFNNTHLSIYYNKRIVFKASSGMSSIRGSFKKNSNMSLIMLGVHAANFLESFFNGKPRIIFYFSGLGKGKFYILKAFQKFQIEHCYFSASVPFNGCRQKKKRRLL</sequence>
<evidence type="ECO:0000256" key="2">
    <source>
        <dbReference type="ARBA" id="ARBA00006194"/>
    </source>
</evidence>
<dbReference type="PIRSF" id="PIRSF002131">
    <property type="entry name" value="Ribosomal_S11"/>
    <property type="match status" value="1"/>
</dbReference>
<reference evidence="5" key="1">
    <citation type="submission" date="2018-04" db="EMBL/GenBank/DDBJ databases">
        <title>Morphology and molecular phylogeny of Aurantiochytrium acetophilum sp. nov. (Labyrinthulales, Thraustochytriaceae) and its complete genome.</title>
        <authorList>
            <person name="Ganuza E."/>
            <person name="Andersen R.A."/>
            <person name="Yang S."/>
        </authorList>
    </citation>
    <scope>NUCLEOTIDE SEQUENCE</scope>
</reference>